<feature type="transmembrane region" description="Helical" evidence="1">
    <location>
        <begin position="407"/>
        <end position="440"/>
    </location>
</feature>
<feature type="transmembrane region" description="Helical" evidence="1">
    <location>
        <begin position="178"/>
        <end position="196"/>
    </location>
</feature>
<dbReference type="EMBL" id="CP126969">
    <property type="protein sequence ID" value="WIM68433.1"/>
    <property type="molecule type" value="Genomic_DNA"/>
</dbReference>
<keyword evidence="3" id="KW-1185">Reference proteome</keyword>
<feature type="transmembrane region" description="Helical" evidence="1">
    <location>
        <begin position="375"/>
        <end position="395"/>
    </location>
</feature>
<gene>
    <name evidence="2" type="ORF">QP027_03275</name>
</gene>
<protein>
    <recommendedName>
        <fullName evidence="4">ABC transporter permease</fullName>
    </recommendedName>
</protein>
<feature type="transmembrane region" description="Helical" evidence="1">
    <location>
        <begin position="208"/>
        <end position="231"/>
    </location>
</feature>
<accession>A0ABY8VJN0</accession>
<proteinExistence type="predicted"/>
<organism evidence="2 3">
    <name type="scientific">Corynebacterium breve</name>
    <dbReference type="NCBI Taxonomy" id="3049799"/>
    <lineage>
        <taxon>Bacteria</taxon>
        <taxon>Bacillati</taxon>
        <taxon>Actinomycetota</taxon>
        <taxon>Actinomycetes</taxon>
        <taxon>Mycobacteriales</taxon>
        <taxon>Corynebacteriaceae</taxon>
        <taxon>Corynebacterium</taxon>
    </lineage>
</organism>
<feature type="transmembrane region" description="Helical" evidence="1">
    <location>
        <begin position="148"/>
        <end position="171"/>
    </location>
</feature>
<evidence type="ECO:0000313" key="3">
    <source>
        <dbReference type="Proteomes" id="UP001225598"/>
    </source>
</evidence>
<sequence length="467" mass="51530">MSISFRPSWTSAGQLYIPANLAMVFFTALIIAAWVLTSTDIDTILTAVTGVIVLGLGIIAAIYSVLRWGRDSSSIMQLMATISPTALLMTTFPLIMDELIVAGHQNLVLAVAVTVPWITSAATLPIYAPLTSTDRSDVHAFYRDFYRVFPSVAMWAMLAVGGFTLFVLAAADFTPGQLGIYVVGLIANILFALFTVPPQETHKYTEVFLGWVLYASWMLFVPELWVLAPLLGCIPGLVQSRSGLSGLLQPMEINQKMALRQMGYGLLYGGILWADKFLLIFFFRDQIDVVAIYVALIPVVIAQSAYFASQYVVFRRCIDSMYGLVEKLPYQRFEDHTMDFFRDVDRALMRTLSIAGLSGFGLILTFPALGYPPTLLTLAFVIAPVWLLALTLQVYQVNQLKGESQPAMFSAIHLITTFVAIPAFSPAVAMCLIVIVDIALVVWATGKLKGAFEDAAYELFWSRAVTW</sequence>
<name>A0ABY8VJN0_9CORY</name>
<dbReference type="RefSeq" id="WP_284825961.1">
    <property type="nucleotide sequence ID" value="NZ_CP126969.1"/>
</dbReference>
<feature type="transmembrane region" description="Helical" evidence="1">
    <location>
        <begin position="15"/>
        <end position="36"/>
    </location>
</feature>
<feature type="transmembrane region" description="Helical" evidence="1">
    <location>
        <begin position="265"/>
        <end position="284"/>
    </location>
</feature>
<keyword evidence="1" id="KW-1133">Transmembrane helix</keyword>
<feature type="transmembrane region" description="Helical" evidence="1">
    <location>
        <begin position="347"/>
        <end position="369"/>
    </location>
</feature>
<evidence type="ECO:0000313" key="2">
    <source>
        <dbReference type="EMBL" id="WIM68433.1"/>
    </source>
</evidence>
<keyword evidence="1" id="KW-0812">Transmembrane</keyword>
<reference evidence="2 3" key="1">
    <citation type="submission" date="2023-05" db="EMBL/GenBank/DDBJ databases">
        <title>Corynebacterium suedekumii sp. nov. and Corynebacterium breve sp. nov. isolated from raw cow's milk.</title>
        <authorList>
            <person name="Baer M.K."/>
            <person name="Mehl L."/>
            <person name="Hellmuth R."/>
            <person name="Marke G."/>
            <person name="Lipski A."/>
        </authorList>
    </citation>
    <scope>NUCLEOTIDE SEQUENCE [LARGE SCALE GENOMIC DNA]</scope>
    <source>
        <strain evidence="2 3">R4</strain>
    </source>
</reference>
<evidence type="ECO:0008006" key="4">
    <source>
        <dbReference type="Google" id="ProtNLM"/>
    </source>
</evidence>
<evidence type="ECO:0000256" key="1">
    <source>
        <dbReference type="SAM" id="Phobius"/>
    </source>
</evidence>
<feature type="transmembrane region" description="Helical" evidence="1">
    <location>
        <begin position="43"/>
        <end position="63"/>
    </location>
</feature>
<dbReference type="Proteomes" id="UP001225598">
    <property type="component" value="Chromosome"/>
</dbReference>
<keyword evidence="1" id="KW-0472">Membrane</keyword>
<feature type="transmembrane region" description="Helical" evidence="1">
    <location>
        <begin position="290"/>
        <end position="314"/>
    </location>
</feature>
<feature type="transmembrane region" description="Helical" evidence="1">
    <location>
        <begin position="75"/>
        <end position="95"/>
    </location>
</feature>
<feature type="transmembrane region" description="Helical" evidence="1">
    <location>
        <begin position="107"/>
        <end position="128"/>
    </location>
</feature>